<evidence type="ECO:0000256" key="3">
    <source>
        <dbReference type="ARBA" id="ARBA00022630"/>
    </source>
</evidence>
<comment type="cofactor">
    <cofactor evidence="1">
        <name>FMN</name>
        <dbReference type="ChEBI" id="CHEBI:58210"/>
    </cofactor>
</comment>
<dbReference type="InterPro" id="IPR000415">
    <property type="entry name" value="Nitroreductase-like"/>
</dbReference>
<dbReference type="PANTHER" id="PTHR43673:SF2">
    <property type="entry name" value="NITROREDUCTASE"/>
    <property type="match status" value="1"/>
</dbReference>
<dbReference type="GO" id="GO:0016491">
    <property type="term" value="F:oxidoreductase activity"/>
    <property type="evidence" value="ECO:0007669"/>
    <property type="project" value="UniProtKB-KW"/>
</dbReference>
<dbReference type="Proteomes" id="UP000078309">
    <property type="component" value="Unassembled WGS sequence"/>
</dbReference>
<keyword evidence="3" id="KW-0285">Flavoprotein</keyword>
<comment type="similarity">
    <text evidence="2">Belongs to the nitroreductase family.</text>
</comment>
<protein>
    <submittedName>
        <fullName evidence="7">Nitroreductase family protein</fullName>
    </submittedName>
</protein>
<feature type="domain" description="Nitroreductase" evidence="6">
    <location>
        <begin position="176"/>
        <end position="227"/>
    </location>
</feature>
<evidence type="ECO:0000256" key="5">
    <source>
        <dbReference type="ARBA" id="ARBA00023002"/>
    </source>
</evidence>
<evidence type="ECO:0000313" key="7">
    <source>
        <dbReference type="EMBL" id="MBT2918466.1"/>
    </source>
</evidence>
<comment type="caution">
    <text evidence="7">The sequence shown here is derived from an EMBL/GenBank/DDBJ whole genome shotgun (WGS) entry which is preliminary data.</text>
</comment>
<dbReference type="EMBL" id="JAHGUI010000022">
    <property type="protein sequence ID" value="MBT2918466.1"/>
    <property type="molecule type" value="Genomic_DNA"/>
</dbReference>
<dbReference type="RefSeq" id="WP_064626005.1">
    <property type="nucleotide sequence ID" value="NZ_JAHGUI010000022.1"/>
</dbReference>
<accession>A0ABD4QT65</accession>
<evidence type="ECO:0000256" key="1">
    <source>
        <dbReference type="ARBA" id="ARBA00001917"/>
    </source>
</evidence>
<evidence type="ECO:0000313" key="8">
    <source>
        <dbReference type="Proteomes" id="UP000078309"/>
    </source>
</evidence>
<evidence type="ECO:0000256" key="2">
    <source>
        <dbReference type="ARBA" id="ARBA00007118"/>
    </source>
</evidence>
<dbReference type="InterPro" id="IPR029479">
    <property type="entry name" value="Nitroreductase"/>
</dbReference>
<evidence type="ECO:0000259" key="6">
    <source>
        <dbReference type="Pfam" id="PF00881"/>
    </source>
</evidence>
<dbReference type="SUPFAM" id="SSF55469">
    <property type="entry name" value="FMN-dependent nitroreductase-like"/>
    <property type="match status" value="1"/>
</dbReference>
<evidence type="ECO:0000256" key="4">
    <source>
        <dbReference type="ARBA" id="ARBA00022643"/>
    </source>
</evidence>
<organism evidence="7 8">
    <name type="scientific">Vibrio anguillarum</name>
    <name type="common">Listonella anguillarum</name>
    <dbReference type="NCBI Taxonomy" id="55601"/>
    <lineage>
        <taxon>Bacteria</taxon>
        <taxon>Pseudomonadati</taxon>
        <taxon>Pseudomonadota</taxon>
        <taxon>Gammaproteobacteria</taxon>
        <taxon>Vibrionales</taxon>
        <taxon>Vibrionaceae</taxon>
        <taxon>Vibrio</taxon>
    </lineage>
</organism>
<dbReference type="Gene3D" id="3.40.109.10">
    <property type="entry name" value="NADH Oxidase"/>
    <property type="match status" value="1"/>
</dbReference>
<keyword evidence="5" id="KW-0560">Oxidoreductase</keyword>
<dbReference type="AlphaFoldDB" id="A0ABD4QT65"/>
<reference evidence="7 8" key="1">
    <citation type="journal article" date="2017" name="J. Fish Dis.">
        <title>Comparative assessment of Vibrio virulence in marine fish larvae.</title>
        <authorList>
            <person name="Ronneseth A."/>
            <person name="Castillo D."/>
            <person name="D'Alvise P."/>
            <person name="Tonnesen O."/>
            <person name="Haugland G."/>
            <person name="Grotkjaer T."/>
            <person name="Engell-Sorensen K."/>
            <person name="Norremark L."/>
            <person name="Bergh O."/>
            <person name="Wergeland H.I."/>
            <person name="Gram L."/>
        </authorList>
    </citation>
    <scope>NUCLEOTIDE SEQUENCE [LARGE SCALE GENOMIC DNA]</scope>
    <source>
        <strain evidence="7 8">90-11-286</strain>
    </source>
</reference>
<name>A0ABD4QT65_VIBAN</name>
<dbReference type="PANTHER" id="PTHR43673">
    <property type="entry name" value="NAD(P)H NITROREDUCTASE YDGI-RELATED"/>
    <property type="match status" value="1"/>
</dbReference>
<keyword evidence="4" id="KW-0288">FMN</keyword>
<gene>
    <name evidence="7" type="ORF">PL14_07180</name>
</gene>
<sequence>MKSKIKKLIKRILGSRGIGIISYANKIRLLVVNFFYDSSLYFKHSTVFNQDGLKKIECQLILDYHSVEKGLLFKNTKPRFAQNRIENLHPNLDLDIIMHNVNRSQIRVAYQVMCEYYELHQEMGVDISDYYTISQYENYKSILGHSYSKKFKGAINYQREYFYTSVNSSFDVFSFSRKSIREYTGELVSTALIDQAITLALNTPSVCNRQACKVYLLEDKERIDKLLTIQGGLTGYTENINQVLILSVDRNYFYSVGERNQLYIDGGMFLMNMLYALHFYKIANCPANWGKLIREEKQLQGIVDLPESEKIICIVPIGIAKEEFRVTLSQRRELCEVLVKN</sequence>
<proteinExistence type="inferred from homology"/>
<dbReference type="Pfam" id="PF00881">
    <property type="entry name" value="Nitroreductase"/>
    <property type="match status" value="1"/>
</dbReference>